<gene>
    <name evidence="2" type="ORF">MRATA1EN1_LOCUS2873</name>
</gene>
<feature type="region of interest" description="Disordered" evidence="1">
    <location>
        <begin position="1"/>
        <end position="46"/>
    </location>
</feature>
<sequence length="130" mass="13780">MPLAGVELGYPEPQVDIQPPPRHHGLLHRNPYSRSTSSGAGESEGLDALSAVVETERGLTTSLGQLNSYLQSESRQQSLPAANLTSEAGIEPDASPGVRFPPLRPELTQSPAHQRGCREAGGPSFTPARC</sequence>
<keyword evidence="3" id="KW-1185">Reference proteome</keyword>
<feature type="region of interest" description="Disordered" evidence="1">
    <location>
        <begin position="71"/>
        <end position="130"/>
    </location>
</feature>
<evidence type="ECO:0000256" key="1">
    <source>
        <dbReference type="SAM" id="MobiDB-lite"/>
    </source>
</evidence>
<feature type="compositionally biased region" description="Polar residues" evidence="1">
    <location>
        <begin position="71"/>
        <end position="86"/>
    </location>
</feature>
<evidence type="ECO:0000313" key="3">
    <source>
        <dbReference type="Proteomes" id="UP001176941"/>
    </source>
</evidence>
<reference evidence="2" key="1">
    <citation type="submission" date="2023-04" db="EMBL/GenBank/DDBJ databases">
        <authorList>
            <consortium name="ELIXIR-Norway"/>
        </authorList>
    </citation>
    <scope>NUCLEOTIDE SEQUENCE [LARGE SCALE GENOMIC DNA]</scope>
</reference>
<proteinExistence type="predicted"/>
<organism evidence="2 3">
    <name type="scientific">Rangifer tarandus platyrhynchus</name>
    <name type="common">Svalbard reindeer</name>
    <dbReference type="NCBI Taxonomy" id="3082113"/>
    <lineage>
        <taxon>Eukaryota</taxon>
        <taxon>Metazoa</taxon>
        <taxon>Chordata</taxon>
        <taxon>Craniata</taxon>
        <taxon>Vertebrata</taxon>
        <taxon>Euteleostomi</taxon>
        <taxon>Mammalia</taxon>
        <taxon>Eutheria</taxon>
        <taxon>Laurasiatheria</taxon>
        <taxon>Artiodactyla</taxon>
        <taxon>Ruminantia</taxon>
        <taxon>Pecora</taxon>
        <taxon>Cervidae</taxon>
        <taxon>Odocoileinae</taxon>
        <taxon>Rangifer</taxon>
    </lineage>
</organism>
<protein>
    <submittedName>
        <fullName evidence="2">Uncharacterized protein</fullName>
    </submittedName>
</protein>
<accession>A0ABN8XXV2</accession>
<evidence type="ECO:0000313" key="2">
    <source>
        <dbReference type="EMBL" id="CAI9153911.1"/>
    </source>
</evidence>
<name>A0ABN8XXV2_RANTA</name>
<dbReference type="EMBL" id="OX459947">
    <property type="protein sequence ID" value="CAI9153911.1"/>
    <property type="molecule type" value="Genomic_DNA"/>
</dbReference>
<dbReference type="Proteomes" id="UP001176941">
    <property type="component" value="Chromosome 11"/>
</dbReference>